<feature type="compositionally biased region" description="Basic and acidic residues" evidence="11">
    <location>
        <begin position="508"/>
        <end position="524"/>
    </location>
</feature>
<dbReference type="PANTHER" id="PTHR18934:SF145">
    <property type="entry name" value="ATP-DEPENDENT RNA HELICASE DHX57-RELATED"/>
    <property type="match status" value="1"/>
</dbReference>
<organism evidence="15 16">
    <name type="scientific">Thalassiosira oceanica</name>
    <name type="common">Marine diatom</name>
    <dbReference type="NCBI Taxonomy" id="159749"/>
    <lineage>
        <taxon>Eukaryota</taxon>
        <taxon>Sar</taxon>
        <taxon>Stramenopiles</taxon>
        <taxon>Ochrophyta</taxon>
        <taxon>Bacillariophyta</taxon>
        <taxon>Coscinodiscophyceae</taxon>
        <taxon>Thalassiosirophycidae</taxon>
        <taxon>Thalassiosirales</taxon>
        <taxon>Thalassiosiraceae</taxon>
        <taxon>Thalassiosira</taxon>
    </lineage>
</organism>
<evidence type="ECO:0000256" key="4">
    <source>
        <dbReference type="ARBA" id="ARBA00022801"/>
    </source>
</evidence>
<feature type="region of interest" description="Disordered" evidence="11">
    <location>
        <begin position="1098"/>
        <end position="1127"/>
    </location>
</feature>
<feature type="compositionally biased region" description="Polar residues" evidence="11">
    <location>
        <begin position="584"/>
        <end position="594"/>
    </location>
</feature>
<evidence type="ECO:0000256" key="7">
    <source>
        <dbReference type="ARBA" id="ARBA00022840"/>
    </source>
</evidence>
<evidence type="ECO:0000256" key="11">
    <source>
        <dbReference type="SAM" id="MobiDB-lite"/>
    </source>
</evidence>
<dbReference type="InterPro" id="IPR014001">
    <property type="entry name" value="Helicase_ATP-bd"/>
</dbReference>
<dbReference type="PROSITE" id="PS01358">
    <property type="entry name" value="ZF_RANBP2_1"/>
    <property type="match status" value="1"/>
</dbReference>
<evidence type="ECO:0000259" key="12">
    <source>
        <dbReference type="PROSITE" id="PS50199"/>
    </source>
</evidence>
<dbReference type="PANTHER" id="PTHR18934">
    <property type="entry name" value="ATP-DEPENDENT RNA HELICASE"/>
    <property type="match status" value="1"/>
</dbReference>
<dbReference type="Pfam" id="PF21010">
    <property type="entry name" value="HA2_C"/>
    <property type="match status" value="1"/>
</dbReference>
<dbReference type="InterPro" id="IPR001876">
    <property type="entry name" value="Znf_RanBP2"/>
</dbReference>
<accession>K0TDL2</accession>
<evidence type="ECO:0000256" key="6">
    <source>
        <dbReference type="ARBA" id="ARBA00022833"/>
    </source>
</evidence>
<dbReference type="Pfam" id="PF07717">
    <property type="entry name" value="OB_NTP_bind"/>
    <property type="match status" value="1"/>
</dbReference>
<evidence type="ECO:0000256" key="3">
    <source>
        <dbReference type="ARBA" id="ARBA00022771"/>
    </source>
</evidence>
<feature type="domain" description="Helicase C-terminal" evidence="14">
    <location>
        <begin position="617"/>
        <end position="785"/>
    </location>
</feature>
<dbReference type="InterPro" id="IPR059023">
    <property type="entry name" value="RNA_hel_CTD"/>
</dbReference>
<feature type="domain" description="RanBP2-type" evidence="12">
    <location>
        <begin position="1003"/>
        <end position="1034"/>
    </location>
</feature>
<keyword evidence="7" id="KW-0067">ATP-binding</keyword>
<dbReference type="InterPro" id="IPR027417">
    <property type="entry name" value="P-loop_NTPase"/>
</dbReference>
<keyword evidence="3 10" id="KW-0863">Zinc-finger</keyword>
<proteinExistence type="inferred from homology"/>
<comment type="caution">
    <text evidence="15">The sequence shown here is derived from an EMBL/GenBank/DDBJ whole genome shotgun (WGS) entry which is preliminary data.</text>
</comment>
<dbReference type="InterPro" id="IPR011709">
    <property type="entry name" value="DEAD-box_helicase_OB_fold"/>
</dbReference>
<dbReference type="SMART" id="SM00847">
    <property type="entry name" value="HA2"/>
    <property type="match status" value="1"/>
</dbReference>
<dbReference type="Gene3D" id="3.40.50.300">
    <property type="entry name" value="P-loop containing nucleotide triphosphate hydrolases"/>
    <property type="match status" value="2"/>
</dbReference>
<dbReference type="PROSITE" id="PS51194">
    <property type="entry name" value="HELICASE_CTER"/>
    <property type="match status" value="1"/>
</dbReference>
<dbReference type="GO" id="GO:0008270">
    <property type="term" value="F:zinc ion binding"/>
    <property type="evidence" value="ECO:0007669"/>
    <property type="project" value="UniProtKB-KW"/>
</dbReference>
<evidence type="ECO:0000313" key="16">
    <source>
        <dbReference type="Proteomes" id="UP000266841"/>
    </source>
</evidence>
<name>K0TDL2_THAOC</name>
<keyword evidence="5" id="KW-0347">Helicase</keyword>
<feature type="compositionally biased region" description="Basic and acidic residues" evidence="11">
    <location>
        <begin position="1113"/>
        <end position="1126"/>
    </location>
</feature>
<feature type="region of interest" description="Disordered" evidence="11">
    <location>
        <begin position="64"/>
        <end position="171"/>
    </location>
</feature>
<feature type="region of interest" description="Disordered" evidence="11">
    <location>
        <begin position="1041"/>
        <end position="1076"/>
    </location>
</feature>
<evidence type="ECO:0000313" key="15">
    <source>
        <dbReference type="EMBL" id="EJK75540.1"/>
    </source>
</evidence>
<dbReference type="EMBL" id="AGNL01002875">
    <property type="protein sequence ID" value="EJK75540.1"/>
    <property type="molecule type" value="Genomic_DNA"/>
</dbReference>
<dbReference type="Pfam" id="PF26026">
    <property type="entry name" value="RNA_hel_CTD"/>
    <property type="match status" value="1"/>
</dbReference>
<keyword evidence="8" id="KW-0694">RNA-binding</keyword>
<keyword evidence="6" id="KW-0862">Zinc</keyword>
<dbReference type="InterPro" id="IPR011545">
    <property type="entry name" value="DEAD/DEAH_box_helicase_dom"/>
</dbReference>
<dbReference type="SUPFAM" id="SSF52540">
    <property type="entry name" value="P-loop containing nucleoside triphosphate hydrolases"/>
    <property type="match status" value="1"/>
</dbReference>
<dbReference type="OMA" id="PERVYVQ"/>
<feature type="compositionally biased region" description="Low complexity" evidence="11">
    <location>
        <begin position="21"/>
        <end position="30"/>
    </location>
</feature>
<feature type="compositionally biased region" description="Basic residues" evidence="11">
    <location>
        <begin position="1270"/>
        <end position="1285"/>
    </location>
</feature>
<dbReference type="PROSITE" id="PS50199">
    <property type="entry name" value="ZF_RANBP2_2"/>
    <property type="match status" value="1"/>
</dbReference>
<feature type="region of interest" description="Disordered" evidence="11">
    <location>
        <begin position="495"/>
        <end position="534"/>
    </location>
</feature>
<dbReference type="InterPro" id="IPR001650">
    <property type="entry name" value="Helicase_C-like"/>
</dbReference>
<evidence type="ECO:0000256" key="8">
    <source>
        <dbReference type="ARBA" id="ARBA00022884"/>
    </source>
</evidence>
<feature type="compositionally biased region" description="Gly residues" evidence="11">
    <location>
        <begin position="103"/>
        <end position="123"/>
    </location>
</feature>
<feature type="compositionally biased region" description="Acidic residues" evidence="11">
    <location>
        <begin position="261"/>
        <end position="270"/>
    </location>
</feature>
<feature type="compositionally biased region" description="Acidic residues" evidence="11">
    <location>
        <begin position="1049"/>
        <end position="1076"/>
    </location>
</feature>
<evidence type="ECO:0000256" key="2">
    <source>
        <dbReference type="ARBA" id="ARBA00022741"/>
    </source>
</evidence>
<evidence type="ECO:0008006" key="17">
    <source>
        <dbReference type="Google" id="ProtNLM"/>
    </source>
</evidence>
<protein>
    <recommendedName>
        <fullName evidence="17">RNA helicase</fullName>
    </recommendedName>
</protein>
<evidence type="ECO:0000259" key="13">
    <source>
        <dbReference type="PROSITE" id="PS51192"/>
    </source>
</evidence>
<dbReference type="CDD" id="cd18791">
    <property type="entry name" value="SF2_C_RHA"/>
    <property type="match status" value="1"/>
</dbReference>
<dbReference type="SMART" id="SM00547">
    <property type="entry name" value="ZnF_RBZ"/>
    <property type="match status" value="1"/>
</dbReference>
<dbReference type="Proteomes" id="UP000266841">
    <property type="component" value="Unassembled WGS sequence"/>
</dbReference>
<evidence type="ECO:0000256" key="5">
    <source>
        <dbReference type="ARBA" id="ARBA00022806"/>
    </source>
</evidence>
<dbReference type="Gene3D" id="4.10.1060.10">
    <property type="entry name" value="Zinc finger, RanBP2-type"/>
    <property type="match status" value="1"/>
</dbReference>
<dbReference type="GO" id="GO:0003723">
    <property type="term" value="F:RNA binding"/>
    <property type="evidence" value="ECO:0007669"/>
    <property type="project" value="UniProtKB-KW"/>
</dbReference>
<sequence length="1314" mass="143157">MRRRRSRGRTEESQAAGSTTLSPISSKPPILAPAALPKEVAEYESSAFEVAESSSSYCSCRISMNSQRKQQSKKGGIKTDKYGVPLNFGNYKNGRLVVKGKGGKGGNGGGGKGGRGGGGGGKGDNVSVNPRASALLEASLGVSSNGNKKNKNGRRDEKPKPQDVAGHVGLTRDAHAIIHEALQNHTIVYDDSDSDSDSDGHEIKQENKKKRRQQGSSPDLRPPTPLARPASSNKGGRQRQGGRNKGKQNKRANDRQGDSTNDIDIDDDGDIYMGPMASQRRTLPVYSYRSQLLSTISSNRATVVEGETGSGKTTQVPQYVLEEAAKHGRTCNIIVAQPRRVSAMSVAERVASERGEQIGGTVGYSIRLERKATANTRLLFCTTGILLKRLEDDTQLTNVTHVFVDEVHERSLEGDFLLMVLRDLIPERERLSKESNGRIPPLKIVLMSATLDASLFHDYFWGAPAVKFPGRTFPVTELYLEDAMEVTGHVVRGNEDWVRKGGGGGKGAGDKNGKGRPPLKDDPRLVPLPDRDDEYLDGREMADRYAKYSPSVQNNLAKIDHGAINYTLVVETIAWLSKLPSPQSATEYLNGSKNSRGRGPNKPQLKKGKQQPGSNADADDTTSSAILVFLPGIKEITTLLELLQQSPAFRTGQARDWVLPIHSTIPPEEQRLVFKRPPKGVRKVVLATNIAETAITIDDVAFVVDTGRMKETRYDPLKRMSSLEDCLVARSNARQRRGRAGRVRPGCAVHLFTRHRHDRIAAVAQDPEVRRVPLEQLVLRIKALKYPGTAAEVCARLVEPPAEAAVQRAIDELKFLEAMTVNAKTGAETMTALGVHLSHLPVDCRIGKLILLGAMFGVANDALTVAATLSYRSPFQSPISKREEADRCKMGFATAQSDHLTAVRAYNEVDSIKGHAKYDFCRENFLSIKTLQTIAGLKRQFLELLSAAGFVRPGLRSRGVESLGRRNGGCDGVALALEQGLGDRRFDGGRGKGGGRAPQSRAMPGDWECGVQSCQAINFARNTRCFKCRADKPEKPYVYRGEEEKKEEDIVEGIESDDDADSWLVGDEDEEDDEENTQPILKALLVAGLFPQMVMLEDGKKGKGKGSQPKLIGKPEHNGEKPEDMALHPSSIAGKFTSRMDTKYLVYHERVKTTRVYIRDATPVSPYALLLFGGGSLKVEPCAAGSPESVMRLDGWLGFKCPRRDHMLVTELRGVLDKIMRNKIENPKIEFCRNARGIIGAVKAILEMDEYGMAVADKDKHLTMLENLVKKSKKGGGKKKKKSKGRSGGGGGRRKRGGGGGGGGGGRRSGGGGY</sequence>
<dbReference type="InterPro" id="IPR036443">
    <property type="entry name" value="Znf_RanBP2_sf"/>
</dbReference>
<feature type="region of interest" description="Disordered" evidence="11">
    <location>
        <begin position="188"/>
        <end position="270"/>
    </location>
</feature>
<dbReference type="FunFam" id="3.40.50.300:FF:000526">
    <property type="entry name" value="DExH-box ATP-dependent RNA helicase DExH3"/>
    <property type="match status" value="1"/>
</dbReference>
<dbReference type="Gene3D" id="1.20.120.1080">
    <property type="match status" value="1"/>
</dbReference>
<dbReference type="SMART" id="SM00490">
    <property type="entry name" value="HELICc"/>
    <property type="match status" value="1"/>
</dbReference>
<dbReference type="GO" id="GO:0005524">
    <property type="term" value="F:ATP binding"/>
    <property type="evidence" value="ECO:0007669"/>
    <property type="project" value="UniProtKB-KW"/>
</dbReference>
<dbReference type="PROSITE" id="PS51192">
    <property type="entry name" value="HELICASE_ATP_BIND_1"/>
    <property type="match status" value="1"/>
</dbReference>
<dbReference type="Pfam" id="PF00271">
    <property type="entry name" value="Helicase_C"/>
    <property type="match status" value="1"/>
</dbReference>
<dbReference type="SUPFAM" id="SSF90209">
    <property type="entry name" value="Ran binding protein zinc finger-like"/>
    <property type="match status" value="1"/>
</dbReference>
<feature type="domain" description="Helicase ATP-binding" evidence="13">
    <location>
        <begin position="293"/>
        <end position="469"/>
    </location>
</feature>
<dbReference type="InterPro" id="IPR007502">
    <property type="entry name" value="Helicase-assoc_dom"/>
</dbReference>
<feature type="compositionally biased region" description="Basic residues" evidence="11">
    <location>
        <begin position="236"/>
        <end position="250"/>
    </location>
</feature>
<feature type="region of interest" description="Disordered" evidence="11">
    <location>
        <begin position="1269"/>
        <end position="1314"/>
    </location>
</feature>
<feature type="region of interest" description="Disordered" evidence="11">
    <location>
        <begin position="584"/>
        <end position="620"/>
    </location>
</feature>
<dbReference type="Pfam" id="PF00270">
    <property type="entry name" value="DEAD"/>
    <property type="match status" value="1"/>
</dbReference>
<evidence type="ECO:0000259" key="14">
    <source>
        <dbReference type="PROSITE" id="PS51194"/>
    </source>
</evidence>
<evidence type="ECO:0000256" key="10">
    <source>
        <dbReference type="PROSITE-ProRule" id="PRU00322"/>
    </source>
</evidence>
<reference evidence="15 16" key="1">
    <citation type="journal article" date="2012" name="Genome Biol.">
        <title>Genome and low-iron response of an oceanic diatom adapted to chronic iron limitation.</title>
        <authorList>
            <person name="Lommer M."/>
            <person name="Specht M."/>
            <person name="Roy A.S."/>
            <person name="Kraemer L."/>
            <person name="Andreson R."/>
            <person name="Gutowska M.A."/>
            <person name="Wolf J."/>
            <person name="Bergner S.V."/>
            <person name="Schilhabel M.B."/>
            <person name="Klostermeier U.C."/>
            <person name="Beiko R.G."/>
            <person name="Rosenstiel P."/>
            <person name="Hippler M."/>
            <person name="Laroche J."/>
        </authorList>
    </citation>
    <scope>NUCLEOTIDE SEQUENCE [LARGE SCALE GENOMIC DNA]</scope>
    <source>
        <strain evidence="15 16">CCMP1005</strain>
    </source>
</reference>
<feature type="compositionally biased region" description="Gly residues" evidence="11">
    <location>
        <begin position="1298"/>
        <end position="1314"/>
    </location>
</feature>
<dbReference type="GO" id="GO:0004386">
    <property type="term" value="F:helicase activity"/>
    <property type="evidence" value="ECO:0007669"/>
    <property type="project" value="TreeGrafter"/>
</dbReference>
<keyword evidence="2" id="KW-0547">Nucleotide-binding</keyword>
<dbReference type="GO" id="GO:0016787">
    <property type="term" value="F:hydrolase activity"/>
    <property type="evidence" value="ECO:0007669"/>
    <property type="project" value="UniProtKB-KW"/>
</dbReference>
<gene>
    <name evidence="15" type="ORF">THAOC_02733</name>
</gene>
<keyword evidence="4" id="KW-0378">Hydrolase</keyword>
<dbReference type="OrthoDB" id="5600252at2759"/>
<evidence type="ECO:0000256" key="1">
    <source>
        <dbReference type="ARBA" id="ARBA00022723"/>
    </source>
</evidence>
<dbReference type="eggNOG" id="KOG0920">
    <property type="taxonomic scope" value="Eukaryota"/>
</dbReference>
<keyword evidence="1" id="KW-0479">Metal-binding</keyword>
<comment type="similarity">
    <text evidence="9">Belongs to the DExH box helicase family.</text>
</comment>
<keyword evidence="16" id="KW-1185">Reference proteome</keyword>
<dbReference type="CDD" id="cd17917">
    <property type="entry name" value="DEXHc_RHA-like"/>
    <property type="match status" value="1"/>
</dbReference>
<feature type="region of interest" description="Disordered" evidence="11">
    <location>
        <begin position="1"/>
        <end position="30"/>
    </location>
</feature>
<evidence type="ECO:0000256" key="9">
    <source>
        <dbReference type="ARBA" id="ARBA00060772"/>
    </source>
</evidence>
<dbReference type="SMART" id="SM00487">
    <property type="entry name" value="DEXDc"/>
    <property type="match status" value="1"/>
</dbReference>